<reference evidence="1" key="1">
    <citation type="submission" date="2021-06" db="EMBL/GenBank/DDBJ databases">
        <authorList>
            <person name="Kallberg Y."/>
            <person name="Tangrot J."/>
            <person name="Rosling A."/>
        </authorList>
    </citation>
    <scope>NUCLEOTIDE SEQUENCE</scope>
    <source>
        <strain evidence="1">AU212A</strain>
    </source>
</reference>
<organism evidence="1 2">
    <name type="scientific">Scutellospora calospora</name>
    <dbReference type="NCBI Taxonomy" id="85575"/>
    <lineage>
        <taxon>Eukaryota</taxon>
        <taxon>Fungi</taxon>
        <taxon>Fungi incertae sedis</taxon>
        <taxon>Mucoromycota</taxon>
        <taxon>Glomeromycotina</taxon>
        <taxon>Glomeromycetes</taxon>
        <taxon>Diversisporales</taxon>
        <taxon>Gigasporaceae</taxon>
        <taxon>Scutellospora</taxon>
    </lineage>
</organism>
<feature type="non-terminal residue" evidence="1">
    <location>
        <position position="1"/>
    </location>
</feature>
<evidence type="ECO:0000313" key="1">
    <source>
        <dbReference type="EMBL" id="CAG8706661.1"/>
    </source>
</evidence>
<dbReference type="EMBL" id="CAJVPM010041578">
    <property type="protein sequence ID" value="CAG8706661.1"/>
    <property type="molecule type" value="Genomic_DNA"/>
</dbReference>
<keyword evidence="2" id="KW-1185">Reference proteome</keyword>
<proteinExistence type="predicted"/>
<accession>A0ACA9PKE6</accession>
<protein>
    <submittedName>
        <fullName evidence="1">2411_t:CDS:1</fullName>
    </submittedName>
</protein>
<dbReference type="Proteomes" id="UP000789860">
    <property type="component" value="Unassembled WGS sequence"/>
</dbReference>
<comment type="caution">
    <text evidence="1">The sequence shown here is derived from an EMBL/GenBank/DDBJ whole genome shotgun (WGS) entry which is preliminary data.</text>
</comment>
<name>A0ACA9PKE6_9GLOM</name>
<gene>
    <name evidence="1" type="ORF">SCALOS_LOCUS10709</name>
</gene>
<sequence length="56" mass="6552">YKYNTNQVVAIKVLNLNTKEDDIGDIIKEINLLSLLNSESQNITRYYESFFHSTKL</sequence>
<evidence type="ECO:0000313" key="2">
    <source>
        <dbReference type="Proteomes" id="UP000789860"/>
    </source>
</evidence>